<name>A0A5B0P359_PUCGR</name>
<evidence type="ECO:0000256" key="1">
    <source>
        <dbReference type="SAM" id="MobiDB-lite"/>
    </source>
</evidence>
<reference evidence="2 3" key="1">
    <citation type="submission" date="2019-05" db="EMBL/GenBank/DDBJ databases">
        <title>Emergence of the Ug99 lineage of the wheat stem rust pathogen through somatic hybridization.</title>
        <authorList>
            <person name="Li F."/>
            <person name="Upadhyaya N.M."/>
            <person name="Sperschneider J."/>
            <person name="Matny O."/>
            <person name="Nguyen-Phuc H."/>
            <person name="Mago R."/>
            <person name="Raley C."/>
            <person name="Miller M.E."/>
            <person name="Silverstein K.A.T."/>
            <person name="Henningsen E."/>
            <person name="Hirsch C.D."/>
            <person name="Visser B."/>
            <person name="Pretorius Z.A."/>
            <person name="Steffenson B.J."/>
            <person name="Schwessinger B."/>
            <person name="Dodds P.N."/>
            <person name="Figueroa M."/>
        </authorList>
    </citation>
    <scope>NUCLEOTIDE SEQUENCE [LARGE SCALE GENOMIC DNA]</scope>
    <source>
        <strain evidence="2 3">Ug99</strain>
    </source>
</reference>
<feature type="region of interest" description="Disordered" evidence="1">
    <location>
        <begin position="1"/>
        <end position="64"/>
    </location>
</feature>
<sequence length="127" mass="14119">MDLLAQPGTSANNSSEHDDSAFSPSLLSPAQPQYGFPGSAQFQPPGHPYQRHSPSAQYPQIPNLLPPPHFGATMKLMRCMHRYRIVSGLYRIASQERCGAPHRIACIAFFDTVYQYRIGKAMRCDAP</sequence>
<dbReference type="EMBL" id="VDEP01000371">
    <property type="protein sequence ID" value="KAA1095603.1"/>
    <property type="molecule type" value="Genomic_DNA"/>
</dbReference>
<feature type="compositionally biased region" description="Polar residues" evidence="1">
    <location>
        <begin position="22"/>
        <end position="31"/>
    </location>
</feature>
<evidence type="ECO:0000313" key="2">
    <source>
        <dbReference type="EMBL" id="KAA1095603.1"/>
    </source>
</evidence>
<dbReference type="Proteomes" id="UP000325313">
    <property type="component" value="Unassembled WGS sequence"/>
</dbReference>
<comment type="caution">
    <text evidence="2">The sequence shown here is derived from an EMBL/GenBank/DDBJ whole genome shotgun (WGS) entry which is preliminary data.</text>
</comment>
<proteinExistence type="predicted"/>
<dbReference type="AlphaFoldDB" id="A0A5B0P359"/>
<evidence type="ECO:0000313" key="3">
    <source>
        <dbReference type="Proteomes" id="UP000325313"/>
    </source>
</evidence>
<accession>A0A5B0P359</accession>
<organism evidence="2 3">
    <name type="scientific">Puccinia graminis f. sp. tritici</name>
    <dbReference type="NCBI Taxonomy" id="56615"/>
    <lineage>
        <taxon>Eukaryota</taxon>
        <taxon>Fungi</taxon>
        <taxon>Dikarya</taxon>
        <taxon>Basidiomycota</taxon>
        <taxon>Pucciniomycotina</taxon>
        <taxon>Pucciniomycetes</taxon>
        <taxon>Pucciniales</taxon>
        <taxon>Pucciniaceae</taxon>
        <taxon>Puccinia</taxon>
    </lineage>
</organism>
<gene>
    <name evidence="2" type="ORF">PGTUg99_008168</name>
</gene>
<protein>
    <submittedName>
        <fullName evidence="2">Uncharacterized protein</fullName>
    </submittedName>
</protein>